<dbReference type="PANTHER" id="PTHR33711">
    <property type="entry name" value="DIOXYGENASE, PUTATIVE (AFU_ORTHOLOGUE AFUA_2G02910)-RELATED"/>
    <property type="match status" value="1"/>
</dbReference>
<gene>
    <name evidence="8" type="ORF">G7043_32350</name>
</gene>
<dbReference type="InterPro" id="IPR050770">
    <property type="entry name" value="Intradiol_RC_Dioxygenase"/>
</dbReference>
<comment type="similarity">
    <text evidence="2">Belongs to the intradiol ring-cleavage dioxygenase family.</text>
</comment>
<feature type="domain" description="Intradiol ring-cleavage dioxygenases" evidence="7">
    <location>
        <begin position="129"/>
        <end position="157"/>
    </location>
</feature>
<dbReference type="GO" id="GO:0009712">
    <property type="term" value="P:catechol-containing compound metabolic process"/>
    <property type="evidence" value="ECO:0007669"/>
    <property type="project" value="InterPro"/>
</dbReference>
<evidence type="ECO:0000256" key="6">
    <source>
        <dbReference type="ARBA" id="ARBA00023004"/>
    </source>
</evidence>
<dbReference type="InterPro" id="IPR000627">
    <property type="entry name" value="Intradiol_dOase_C"/>
</dbReference>
<organism evidence="8 9">
    <name type="scientific">Lentzea alba</name>
    <dbReference type="NCBI Taxonomy" id="2714351"/>
    <lineage>
        <taxon>Bacteria</taxon>
        <taxon>Bacillati</taxon>
        <taxon>Actinomycetota</taxon>
        <taxon>Actinomycetes</taxon>
        <taxon>Pseudonocardiales</taxon>
        <taxon>Pseudonocardiaceae</taxon>
        <taxon>Lentzea</taxon>
    </lineage>
</organism>
<evidence type="ECO:0000256" key="1">
    <source>
        <dbReference type="ARBA" id="ARBA00001965"/>
    </source>
</evidence>
<keyword evidence="4 8" id="KW-0223">Dioxygenase</keyword>
<protein>
    <submittedName>
        <fullName evidence="8">Catechol 1,2-dioxygenase</fullName>
    </submittedName>
</protein>
<comment type="caution">
    <text evidence="8">The sequence shown here is derived from an EMBL/GenBank/DDBJ whole genome shotgun (WGS) entry which is preliminary data.</text>
</comment>
<dbReference type="Pfam" id="PF00775">
    <property type="entry name" value="Dioxygenase_C"/>
    <property type="match status" value="1"/>
</dbReference>
<comment type="cofactor">
    <cofactor evidence="1">
        <name>Fe(3+)</name>
        <dbReference type="ChEBI" id="CHEBI:29034"/>
    </cofactor>
</comment>
<evidence type="ECO:0000256" key="5">
    <source>
        <dbReference type="ARBA" id="ARBA00023002"/>
    </source>
</evidence>
<dbReference type="Proteomes" id="UP000481360">
    <property type="component" value="Unassembled WGS sequence"/>
</dbReference>
<evidence type="ECO:0000256" key="3">
    <source>
        <dbReference type="ARBA" id="ARBA00022723"/>
    </source>
</evidence>
<evidence type="ECO:0000313" key="9">
    <source>
        <dbReference type="Proteomes" id="UP000481360"/>
    </source>
</evidence>
<dbReference type="PANTHER" id="PTHR33711:SF7">
    <property type="entry name" value="INTRADIOL RING-CLEAVAGE DIOXYGENASES DOMAIN-CONTAINING PROTEIN-RELATED"/>
    <property type="match status" value="1"/>
</dbReference>
<evidence type="ECO:0000256" key="2">
    <source>
        <dbReference type="ARBA" id="ARBA00007825"/>
    </source>
</evidence>
<dbReference type="EMBL" id="JAAMPJ010000010">
    <property type="protein sequence ID" value="NGY63621.1"/>
    <property type="molecule type" value="Genomic_DNA"/>
</dbReference>
<evidence type="ECO:0000313" key="8">
    <source>
        <dbReference type="EMBL" id="NGY63621.1"/>
    </source>
</evidence>
<sequence>MQLVTEDNITELAEQRWATAKDPRTAQLMTALVRHLHDFAREVRLTEAEWMAAIGWLTATGQISDEKREEFILASDVLGLSMLIVQMNHRFAPDATPATVLGPFHIDGSPELGFGGDMSDDVPGTPLYLTGTVRSLDGTPVPGAVLDVWQADADGAYEAQLDVDEARLRAKYRAEADGSYCVRTITPKGYSIPMDGPVGDLIGQTEISHFRPAHVHFLLTAEGFEPLITHLFEEGAEYLDSDVVFGTKQELVVRFEPREPGPTPDGGTSAVPWVEARFDFVLQPCAPH</sequence>
<dbReference type="InterPro" id="IPR007535">
    <property type="entry name" value="Catechol_dOase_N"/>
</dbReference>
<name>A0A7C9W115_9PSEU</name>
<dbReference type="InterPro" id="IPR015889">
    <property type="entry name" value="Intradiol_dOase_core"/>
</dbReference>
<dbReference type="AlphaFoldDB" id="A0A7C9W115"/>
<accession>A0A7C9W115</accession>
<keyword evidence="6" id="KW-0408">Iron</keyword>
<evidence type="ECO:0000259" key="7">
    <source>
        <dbReference type="PROSITE" id="PS00083"/>
    </source>
</evidence>
<dbReference type="SUPFAM" id="SSF49482">
    <property type="entry name" value="Aromatic compound dioxygenase"/>
    <property type="match status" value="1"/>
</dbReference>
<dbReference type="Gene3D" id="2.60.130.10">
    <property type="entry name" value="Aromatic compound dioxygenase"/>
    <property type="match status" value="1"/>
</dbReference>
<dbReference type="PROSITE" id="PS00083">
    <property type="entry name" value="INTRADIOL_DIOXYGENAS"/>
    <property type="match status" value="1"/>
</dbReference>
<dbReference type="Pfam" id="PF04444">
    <property type="entry name" value="Dioxygenase_N"/>
    <property type="match status" value="1"/>
</dbReference>
<dbReference type="GO" id="GO:0018576">
    <property type="term" value="F:catechol 1,2-dioxygenase activity"/>
    <property type="evidence" value="ECO:0007669"/>
    <property type="project" value="InterPro"/>
</dbReference>
<evidence type="ECO:0000256" key="4">
    <source>
        <dbReference type="ARBA" id="ARBA00022964"/>
    </source>
</evidence>
<keyword evidence="9" id="KW-1185">Reference proteome</keyword>
<keyword evidence="3" id="KW-0479">Metal-binding</keyword>
<reference evidence="8 9" key="1">
    <citation type="submission" date="2020-03" db="EMBL/GenBank/DDBJ databases">
        <title>Isolation and identification of active actinomycetes.</title>
        <authorList>
            <person name="Sun X."/>
        </authorList>
    </citation>
    <scope>NUCLEOTIDE SEQUENCE [LARGE SCALE GENOMIC DNA]</scope>
    <source>
        <strain evidence="8 9">NEAU-D13</strain>
    </source>
</reference>
<proteinExistence type="inferred from homology"/>
<dbReference type="RefSeq" id="WP_166052191.1">
    <property type="nucleotide sequence ID" value="NZ_JAAMPJ010000010.1"/>
</dbReference>
<keyword evidence="5" id="KW-0560">Oxidoreductase</keyword>
<dbReference type="GO" id="GO:0008199">
    <property type="term" value="F:ferric iron binding"/>
    <property type="evidence" value="ECO:0007669"/>
    <property type="project" value="InterPro"/>
</dbReference>